<feature type="compositionally biased region" description="Basic and acidic residues" evidence="1">
    <location>
        <begin position="18"/>
        <end position="35"/>
    </location>
</feature>
<feature type="transmembrane region" description="Helical" evidence="2">
    <location>
        <begin position="204"/>
        <end position="225"/>
    </location>
</feature>
<organism evidence="3 4">
    <name type="scientific">Remersonia thermophila</name>
    <dbReference type="NCBI Taxonomy" id="72144"/>
    <lineage>
        <taxon>Eukaryota</taxon>
        <taxon>Fungi</taxon>
        <taxon>Dikarya</taxon>
        <taxon>Ascomycota</taxon>
        <taxon>Pezizomycotina</taxon>
        <taxon>Sordariomycetes</taxon>
        <taxon>Sordariomycetidae</taxon>
        <taxon>Sordariales</taxon>
        <taxon>Sordariales incertae sedis</taxon>
        <taxon>Remersonia</taxon>
    </lineage>
</organism>
<gene>
    <name evidence="3" type="ORF">VTJ83DRAFT_1587</name>
</gene>
<evidence type="ECO:0000313" key="4">
    <source>
        <dbReference type="Proteomes" id="UP001600064"/>
    </source>
</evidence>
<sequence length="264" mass="29104">MVTSHPPYQTIPPLTHGESNKENRKGERRKGEGKNRQRHASKKTRQKMERNNWVSLPARASPAPFSPDRTLPATAGKASPTPPTPRCCCCCCCHFGSSCCFASSTKPASHHAVPDESPCLWGSSRHWRSPHRTPLADTYYSTQYILYTPQVPASVSSRATWLGTVRTIPVLEVRDVRLAFAEQLRDVAPEPGAVRRGKKGSGPMLGRVSFLFFLLLLLLFPAGFLRRYRKKIGVAGRQDGGLSSCPAPVRRGDPAEVAARIFSL</sequence>
<keyword evidence="2" id="KW-0472">Membrane</keyword>
<protein>
    <submittedName>
        <fullName evidence="3">Uncharacterized protein</fullName>
    </submittedName>
</protein>
<evidence type="ECO:0000256" key="1">
    <source>
        <dbReference type="SAM" id="MobiDB-lite"/>
    </source>
</evidence>
<evidence type="ECO:0000313" key="3">
    <source>
        <dbReference type="EMBL" id="KAL2269403.1"/>
    </source>
</evidence>
<name>A0ABR4DGC0_9PEZI</name>
<comment type="caution">
    <text evidence="3">The sequence shown here is derived from an EMBL/GenBank/DDBJ whole genome shotgun (WGS) entry which is preliminary data.</text>
</comment>
<evidence type="ECO:0000256" key="2">
    <source>
        <dbReference type="SAM" id="Phobius"/>
    </source>
</evidence>
<dbReference type="RefSeq" id="XP_070868127.1">
    <property type="nucleotide sequence ID" value="XM_071007762.1"/>
</dbReference>
<proteinExistence type="predicted"/>
<keyword evidence="4" id="KW-1185">Reference proteome</keyword>
<dbReference type="GeneID" id="98122406"/>
<feature type="compositionally biased region" description="Basic residues" evidence="1">
    <location>
        <begin position="36"/>
        <end position="45"/>
    </location>
</feature>
<keyword evidence="2" id="KW-1133">Transmembrane helix</keyword>
<dbReference type="Proteomes" id="UP001600064">
    <property type="component" value="Unassembled WGS sequence"/>
</dbReference>
<reference evidence="3 4" key="1">
    <citation type="journal article" date="2024" name="Commun. Biol.">
        <title>Comparative genomic analysis of thermophilic fungi reveals convergent evolutionary adaptations and gene losses.</title>
        <authorList>
            <person name="Steindorff A.S."/>
            <person name="Aguilar-Pontes M.V."/>
            <person name="Robinson A.J."/>
            <person name="Andreopoulos B."/>
            <person name="LaButti K."/>
            <person name="Kuo A."/>
            <person name="Mondo S."/>
            <person name="Riley R."/>
            <person name="Otillar R."/>
            <person name="Haridas S."/>
            <person name="Lipzen A."/>
            <person name="Grimwood J."/>
            <person name="Schmutz J."/>
            <person name="Clum A."/>
            <person name="Reid I.D."/>
            <person name="Moisan M.C."/>
            <person name="Butler G."/>
            <person name="Nguyen T.T.M."/>
            <person name="Dewar K."/>
            <person name="Conant G."/>
            <person name="Drula E."/>
            <person name="Henrissat B."/>
            <person name="Hansel C."/>
            <person name="Singer S."/>
            <person name="Hutchinson M.I."/>
            <person name="de Vries R.P."/>
            <person name="Natvig D.O."/>
            <person name="Powell A.J."/>
            <person name="Tsang A."/>
            <person name="Grigoriev I.V."/>
        </authorList>
    </citation>
    <scope>NUCLEOTIDE SEQUENCE [LARGE SCALE GENOMIC DNA]</scope>
    <source>
        <strain evidence="3 4">ATCC 22073</strain>
    </source>
</reference>
<dbReference type="EMBL" id="JAZGUE010000002">
    <property type="protein sequence ID" value="KAL2269403.1"/>
    <property type="molecule type" value="Genomic_DNA"/>
</dbReference>
<feature type="region of interest" description="Disordered" evidence="1">
    <location>
        <begin position="1"/>
        <end position="83"/>
    </location>
</feature>
<keyword evidence="2" id="KW-0812">Transmembrane</keyword>
<accession>A0ABR4DGC0</accession>